<reference evidence="2" key="1">
    <citation type="submission" date="2015-08" db="EMBL/GenBank/DDBJ databases">
        <title>Genome sequencing project for genomic taxonomy and phylogenomics of Bacillus-like bacteria.</title>
        <authorList>
            <person name="Liu B."/>
            <person name="Wang J."/>
            <person name="Zhu Y."/>
            <person name="Liu G."/>
            <person name="Chen Q."/>
            <person name="Chen Z."/>
            <person name="Lan J."/>
            <person name="Che J."/>
            <person name="Ge C."/>
            <person name="Shi H."/>
            <person name="Pan Z."/>
            <person name="Liu X."/>
        </authorList>
    </citation>
    <scope>NUCLEOTIDE SEQUENCE [LARGE SCALE GENOMIC DNA]</scope>
    <source>
        <strain evidence="2">FJAT-22460</strain>
    </source>
</reference>
<proteinExistence type="predicted"/>
<name>A0A0M1P6R2_9BACL</name>
<dbReference type="PATRIC" id="fig|1705565.3.peg.4884"/>
<organism evidence="1 2">
    <name type="scientific">Paenibacillus solani</name>
    <dbReference type="NCBI Taxonomy" id="1705565"/>
    <lineage>
        <taxon>Bacteria</taxon>
        <taxon>Bacillati</taxon>
        <taxon>Bacillota</taxon>
        <taxon>Bacilli</taxon>
        <taxon>Bacillales</taxon>
        <taxon>Paenibacillaceae</taxon>
        <taxon>Paenibacillus</taxon>
    </lineage>
</organism>
<sequence>MLEVLLRNTILKPTSLSSKQAKAVLNNAFGVKSARQGEALPMTRAATILRGEPATNGFLDQLINTKSGWRTAATRPIRITSLPIVESL</sequence>
<gene>
    <name evidence="1" type="ORF">AM231_14225</name>
</gene>
<keyword evidence="2" id="KW-1185">Reference proteome</keyword>
<comment type="caution">
    <text evidence="1">The sequence shown here is derived from an EMBL/GenBank/DDBJ whole genome shotgun (WGS) entry which is preliminary data.</text>
</comment>
<dbReference type="AlphaFoldDB" id="A0A0M1P6R2"/>
<evidence type="ECO:0000313" key="1">
    <source>
        <dbReference type="EMBL" id="KOR90176.1"/>
    </source>
</evidence>
<evidence type="ECO:0000313" key="2">
    <source>
        <dbReference type="Proteomes" id="UP000036932"/>
    </source>
</evidence>
<dbReference type="Proteomes" id="UP000036932">
    <property type="component" value="Unassembled WGS sequence"/>
</dbReference>
<protein>
    <submittedName>
        <fullName evidence="1">Uncharacterized protein</fullName>
    </submittedName>
</protein>
<accession>A0A0M1P6R2</accession>
<dbReference type="EMBL" id="LIUT01000001">
    <property type="protein sequence ID" value="KOR90176.1"/>
    <property type="molecule type" value="Genomic_DNA"/>
</dbReference>